<protein>
    <submittedName>
        <fullName evidence="2">Virginiamycin B lyase</fullName>
    </submittedName>
</protein>
<keyword evidence="1" id="KW-0732">Signal</keyword>
<feature type="chain" id="PRO_5045081943" evidence="1">
    <location>
        <begin position="27"/>
        <end position="337"/>
    </location>
</feature>
<sequence length="337" mass="34997">MGRVLTAALAATLTAGLALSAGAAVAAPGAKLKQFRVPTDNSEPRDIANGSDGNRWFTEGTEFTAAPAKIGRITPAGVITEFEPTLADGCNFCILTDIEQGQGDLVYLTSNDPTLMRFNVQAQAFEAPVAMPNNNALAGSLAVHGDFVFITDFNNDVVWRYDSVGGSFVSFAASNPSDVAVDAAGNAWFAEPQANLDLTTNIARIDAVTGVVTRTVVDPAARAIAVSPTDGKVWFAVRFITLLSPQGVGFLDPADANSVTFFPVDATGPSAIAAAPDGTIWFTQETQGNAASVTNAGVITQGKTVKNSDPAGITVAPDGDPWYAMREADKIGTLQVP</sequence>
<dbReference type="EMBL" id="BAAANH010000005">
    <property type="protein sequence ID" value="GAA1764026.1"/>
    <property type="molecule type" value="Genomic_DNA"/>
</dbReference>
<reference evidence="3" key="1">
    <citation type="journal article" date="2019" name="Int. J. Syst. Evol. Microbiol.">
        <title>The Global Catalogue of Microorganisms (GCM) 10K type strain sequencing project: providing services to taxonomists for standard genome sequencing and annotation.</title>
        <authorList>
            <consortium name="The Broad Institute Genomics Platform"/>
            <consortium name="The Broad Institute Genome Sequencing Center for Infectious Disease"/>
            <person name="Wu L."/>
            <person name="Ma J."/>
        </authorList>
    </citation>
    <scope>NUCLEOTIDE SEQUENCE [LARGE SCALE GENOMIC DNA]</scope>
    <source>
        <strain evidence="3">JCM 14319</strain>
    </source>
</reference>
<keyword evidence="2" id="KW-0456">Lyase</keyword>
<dbReference type="GO" id="GO:0016829">
    <property type="term" value="F:lyase activity"/>
    <property type="evidence" value="ECO:0007669"/>
    <property type="project" value="UniProtKB-KW"/>
</dbReference>
<name>A0ABP4WZH6_9MICO</name>
<dbReference type="SUPFAM" id="SSF101898">
    <property type="entry name" value="NHL repeat"/>
    <property type="match status" value="1"/>
</dbReference>
<dbReference type="Gene3D" id="2.130.10.10">
    <property type="entry name" value="YVTN repeat-like/Quinoprotein amine dehydrogenase"/>
    <property type="match status" value="2"/>
</dbReference>
<dbReference type="PANTHER" id="PTHR40274">
    <property type="entry name" value="VIRGINIAMYCIN B LYASE"/>
    <property type="match status" value="1"/>
</dbReference>
<dbReference type="InterPro" id="IPR051344">
    <property type="entry name" value="Vgb"/>
</dbReference>
<dbReference type="InterPro" id="IPR015943">
    <property type="entry name" value="WD40/YVTN_repeat-like_dom_sf"/>
</dbReference>
<proteinExistence type="predicted"/>
<organism evidence="2 3">
    <name type="scientific">Agromyces humatus</name>
    <dbReference type="NCBI Taxonomy" id="279573"/>
    <lineage>
        <taxon>Bacteria</taxon>
        <taxon>Bacillati</taxon>
        <taxon>Actinomycetota</taxon>
        <taxon>Actinomycetes</taxon>
        <taxon>Micrococcales</taxon>
        <taxon>Microbacteriaceae</taxon>
        <taxon>Agromyces</taxon>
    </lineage>
</organism>
<dbReference type="PANTHER" id="PTHR40274:SF3">
    <property type="entry name" value="VIRGINIAMYCIN B LYASE"/>
    <property type="match status" value="1"/>
</dbReference>
<evidence type="ECO:0000313" key="2">
    <source>
        <dbReference type="EMBL" id="GAA1764026.1"/>
    </source>
</evidence>
<dbReference type="Proteomes" id="UP001500506">
    <property type="component" value="Unassembled WGS sequence"/>
</dbReference>
<dbReference type="Pfam" id="PF24684">
    <property type="entry name" value="Vgb_lyase"/>
    <property type="match status" value="1"/>
</dbReference>
<feature type="signal peptide" evidence="1">
    <location>
        <begin position="1"/>
        <end position="26"/>
    </location>
</feature>
<comment type="caution">
    <text evidence="2">The sequence shown here is derived from an EMBL/GenBank/DDBJ whole genome shotgun (WGS) entry which is preliminary data.</text>
</comment>
<gene>
    <name evidence="2" type="ORF">GCM10009747_24680</name>
</gene>
<accession>A0ABP4WZH6</accession>
<keyword evidence="3" id="KW-1185">Reference proteome</keyword>
<evidence type="ECO:0000256" key="1">
    <source>
        <dbReference type="SAM" id="SignalP"/>
    </source>
</evidence>
<evidence type="ECO:0000313" key="3">
    <source>
        <dbReference type="Proteomes" id="UP001500506"/>
    </source>
</evidence>